<keyword evidence="2" id="KW-1185">Reference proteome</keyword>
<dbReference type="InterPro" id="IPR024747">
    <property type="entry name" value="Pyridox_Oxase-rel"/>
</dbReference>
<evidence type="ECO:0008006" key="3">
    <source>
        <dbReference type="Google" id="ProtNLM"/>
    </source>
</evidence>
<evidence type="ECO:0000313" key="2">
    <source>
        <dbReference type="Proteomes" id="UP000199079"/>
    </source>
</evidence>
<dbReference type="RefSeq" id="WP_092734092.1">
    <property type="nucleotide sequence ID" value="NZ_FNPC01000008.1"/>
</dbReference>
<accession>A0A1H3M4H6</accession>
<name>A0A1H3M4H6_9EURY</name>
<evidence type="ECO:0000313" key="1">
    <source>
        <dbReference type="EMBL" id="SDY71466.1"/>
    </source>
</evidence>
<dbReference type="Gene3D" id="2.30.110.10">
    <property type="entry name" value="Electron Transport, Fmn-binding Protein, Chain A"/>
    <property type="match status" value="1"/>
</dbReference>
<proteinExistence type="predicted"/>
<reference evidence="2" key="1">
    <citation type="submission" date="2016-10" db="EMBL/GenBank/DDBJ databases">
        <authorList>
            <person name="Varghese N."/>
            <person name="Submissions S."/>
        </authorList>
    </citation>
    <scope>NUCLEOTIDE SEQUENCE [LARGE SCALE GENOMIC DNA]</scope>
    <source>
        <strain evidence="2">DC30,IBRC 10041,KCTC 4046</strain>
    </source>
</reference>
<organism evidence="1 2">
    <name type="scientific">Halopenitus persicus</name>
    <dbReference type="NCBI Taxonomy" id="1048396"/>
    <lineage>
        <taxon>Archaea</taxon>
        <taxon>Methanobacteriati</taxon>
        <taxon>Methanobacteriota</taxon>
        <taxon>Stenosarchaea group</taxon>
        <taxon>Halobacteria</taxon>
        <taxon>Halobacteriales</taxon>
        <taxon>Haloferacaceae</taxon>
        <taxon>Halopenitus</taxon>
    </lineage>
</organism>
<protein>
    <recommendedName>
        <fullName evidence="3">Pyridoxamine 5'-phosphate oxidase</fullName>
    </recommendedName>
</protein>
<dbReference type="Pfam" id="PF12900">
    <property type="entry name" value="Pyridox_ox_2"/>
    <property type="match status" value="1"/>
</dbReference>
<dbReference type="InterPro" id="IPR012349">
    <property type="entry name" value="Split_barrel_FMN-bd"/>
</dbReference>
<dbReference type="OrthoDB" id="288110at2157"/>
<sequence>MKPLEEEEIEKVLVDNGLGVLSLVEETNPYGIPMSFGYGDGMISFMMQREGGSESRKMAAFESNPSACLTVYEHKEGPPERWRSVIVTGELYEIPEDEEGEAFFNLADNAVFAPEFDVLNISPEEIDLQYIGLTTEELSGREYSPLAVYGQS</sequence>
<dbReference type="SUPFAM" id="SSF50475">
    <property type="entry name" value="FMN-binding split barrel"/>
    <property type="match status" value="1"/>
</dbReference>
<dbReference type="EMBL" id="FNPC01000008">
    <property type="protein sequence ID" value="SDY71466.1"/>
    <property type="molecule type" value="Genomic_DNA"/>
</dbReference>
<dbReference type="AlphaFoldDB" id="A0A1H3M4H6"/>
<gene>
    <name evidence="1" type="ORF">SAMN05216564_108132</name>
</gene>
<dbReference type="Proteomes" id="UP000199079">
    <property type="component" value="Unassembled WGS sequence"/>
</dbReference>